<feature type="active site" description="Proton donor/acceptor" evidence="2">
    <location>
        <position position="342"/>
    </location>
</feature>
<evidence type="ECO:0000313" key="4">
    <source>
        <dbReference type="EMBL" id="AXY02638.1"/>
    </source>
</evidence>
<dbReference type="InterPro" id="IPR050821">
    <property type="entry name" value="Cytosolic_carboxypeptidase"/>
</dbReference>
<proteinExistence type="inferred from homology"/>
<reference evidence="4 5" key="1">
    <citation type="submission" date="2018-08" db="EMBL/GenBank/DDBJ databases">
        <title>Genomic taxonomy of the Vibrionaceae family.</title>
        <authorList>
            <person name="Gomez-Gil B."/>
            <person name="Tanaka M."/>
            <person name="Sawabe T."/>
            <person name="Enciso-Ibarra K."/>
        </authorList>
    </citation>
    <scope>NUCLEOTIDE SEQUENCE [LARGE SCALE GENOMIC DNA]</scope>
    <source>
        <strain evidence="4 5">CAIM 1831</strain>
    </source>
</reference>
<dbReference type="InterPro" id="IPR000834">
    <property type="entry name" value="Peptidase_M14"/>
</dbReference>
<evidence type="ECO:0000256" key="1">
    <source>
        <dbReference type="ARBA" id="ARBA00001947"/>
    </source>
</evidence>
<dbReference type="InterPro" id="IPR040626">
    <property type="entry name" value="Pepdidase_M14_N"/>
</dbReference>
<dbReference type="PANTHER" id="PTHR12756">
    <property type="entry name" value="CYTOSOLIC CARBOXYPEPTIDASE"/>
    <property type="match status" value="1"/>
</dbReference>
<keyword evidence="5" id="KW-1185">Reference proteome</keyword>
<protein>
    <recommendedName>
        <fullName evidence="3">Peptidase M14 domain-containing protein</fullName>
    </recommendedName>
</protein>
<feature type="domain" description="Peptidase M14" evidence="3">
    <location>
        <begin position="117"/>
        <end position="381"/>
    </location>
</feature>
<dbReference type="PROSITE" id="PS52035">
    <property type="entry name" value="PEPTIDASE_M14"/>
    <property type="match status" value="1"/>
</dbReference>
<gene>
    <name evidence="4" type="ORF">D1115_16540</name>
</gene>
<dbReference type="Proteomes" id="UP000262832">
    <property type="component" value="Chromosome II"/>
</dbReference>
<dbReference type="SUPFAM" id="SSF53187">
    <property type="entry name" value="Zn-dependent exopeptidases"/>
    <property type="match status" value="1"/>
</dbReference>
<dbReference type="Gene3D" id="3.40.630.10">
    <property type="entry name" value="Zn peptidases"/>
    <property type="match status" value="1"/>
</dbReference>
<dbReference type="Pfam" id="PF00246">
    <property type="entry name" value="Peptidase_M14"/>
    <property type="match status" value="1"/>
</dbReference>
<comment type="cofactor">
    <cofactor evidence="1">
        <name>Zn(2+)</name>
        <dbReference type="ChEBI" id="CHEBI:29105"/>
    </cofactor>
</comment>
<dbReference type="PANTHER" id="PTHR12756:SF11">
    <property type="entry name" value="CYTOSOLIC CARBOXYPEPTIDASE 1"/>
    <property type="match status" value="1"/>
</dbReference>
<evidence type="ECO:0000259" key="3">
    <source>
        <dbReference type="PROSITE" id="PS52035"/>
    </source>
</evidence>
<dbReference type="EMBL" id="CP032094">
    <property type="protein sequence ID" value="AXY02638.1"/>
    <property type="molecule type" value="Genomic_DNA"/>
</dbReference>
<evidence type="ECO:0000313" key="5">
    <source>
        <dbReference type="Proteomes" id="UP000262832"/>
    </source>
</evidence>
<dbReference type="CDD" id="cd06234">
    <property type="entry name" value="M14_PaCCP-like"/>
    <property type="match status" value="1"/>
</dbReference>
<accession>A0ABM6YXW0</accession>
<organism evidence="4 5">
    <name type="scientific">Vibrio alfacsensis</name>
    <dbReference type="NCBI Taxonomy" id="1074311"/>
    <lineage>
        <taxon>Bacteria</taxon>
        <taxon>Pseudomonadati</taxon>
        <taxon>Pseudomonadota</taxon>
        <taxon>Gammaproteobacteria</taxon>
        <taxon>Vibrionales</taxon>
        <taxon>Vibrionaceae</taxon>
        <taxon>Vibrio</taxon>
    </lineage>
</organism>
<name>A0ABM6YXW0_9VIBR</name>
<comment type="similarity">
    <text evidence="2">Belongs to the peptidase M14 family.</text>
</comment>
<dbReference type="SMART" id="SM00631">
    <property type="entry name" value="Zn_pept"/>
    <property type="match status" value="1"/>
</dbReference>
<evidence type="ECO:0000256" key="2">
    <source>
        <dbReference type="PROSITE-ProRule" id="PRU01379"/>
    </source>
</evidence>
<dbReference type="Gene3D" id="2.60.40.3120">
    <property type="match status" value="1"/>
</dbReference>
<sequence>MQKVSHTMKVFSNFDSGSIHVVKAEDKNDIQLKIPKDNMSEFYQWFHFRLETETEQSHTIKLLDLAKSAYPEGWQGYDVVASYDREEWFRIPTEFDGDTLTFTVIPERSSVYFAYFAPYTYDRHLDLLHMAQSVHHCQLETLGHTLDGNDMSLLTFGEPEESKKKIWMIARQHPGETMAEWFMEGMIQRLLDENDTVARALLEKAVLYVVPNMNPDGGIRGHLRTNAAGVNLNREWQTPSMEKSPEVFLVRERMLETGVDMFLDVHGDEAIPYNFVAGSEGIPSYDESLAELEKMFKSALLTITPEFQDDVGYDKDEPGKANLTVGSNWVAEQFKCLSYTIEMPFKDNNNHPDPLYGWSPERSVLFGQDVLAATLAVSHKI</sequence>
<dbReference type="Pfam" id="PF18027">
    <property type="entry name" value="Pepdidase_M14_N"/>
    <property type="match status" value="1"/>
</dbReference>